<feature type="compositionally biased region" description="Low complexity" evidence="1">
    <location>
        <begin position="82"/>
        <end position="104"/>
    </location>
</feature>
<protein>
    <recommendedName>
        <fullName evidence="3">Lipoprotein</fullName>
    </recommendedName>
</protein>
<accession>A0A679J8E8</accession>
<dbReference type="PROSITE" id="PS51257">
    <property type="entry name" value="PROKAR_LIPOPROTEIN"/>
    <property type="match status" value="1"/>
</dbReference>
<name>A0A679J8E8_VARPD</name>
<evidence type="ECO:0000313" key="2">
    <source>
        <dbReference type="EMBL" id="CAA2104814.1"/>
    </source>
</evidence>
<evidence type="ECO:0000256" key="1">
    <source>
        <dbReference type="SAM" id="MobiDB-lite"/>
    </source>
</evidence>
<gene>
    <name evidence="2" type="ORF">VVAX_02949</name>
</gene>
<feature type="compositionally biased region" description="Low complexity" evidence="1">
    <location>
        <begin position="115"/>
        <end position="125"/>
    </location>
</feature>
<organism evidence="2">
    <name type="scientific">Variovorax paradoxus</name>
    <dbReference type="NCBI Taxonomy" id="34073"/>
    <lineage>
        <taxon>Bacteria</taxon>
        <taxon>Pseudomonadati</taxon>
        <taxon>Pseudomonadota</taxon>
        <taxon>Betaproteobacteria</taxon>
        <taxon>Burkholderiales</taxon>
        <taxon>Comamonadaceae</taxon>
        <taxon>Variovorax</taxon>
    </lineage>
</organism>
<feature type="compositionally biased region" description="Polar residues" evidence="1">
    <location>
        <begin position="132"/>
        <end position="141"/>
    </location>
</feature>
<feature type="region of interest" description="Disordered" evidence="1">
    <location>
        <begin position="82"/>
        <end position="141"/>
    </location>
</feature>
<dbReference type="AlphaFoldDB" id="A0A679J8E8"/>
<dbReference type="EMBL" id="LR743507">
    <property type="protein sequence ID" value="CAA2104814.1"/>
    <property type="molecule type" value="Genomic_DNA"/>
</dbReference>
<sequence>MQKIRVLGACVALGGVALLTGCVGVPGDPYYAGGYSGGYSSGPYYSEPAPVVVPAPVYINGGGYYERRPYYGDRPYYGRPGYPAVRPGYPAGRPPNWNGGGRPPVVAPGRPPVGVPGQQPGQPRGNARLWTSPDSKGQTPP</sequence>
<reference evidence="2" key="1">
    <citation type="submission" date="2019-12" db="EMBL/GenBank/DDBJ databases">
        <authorList>
            <person name="Cremers G."/>
        </authorList>
    </citation>
    <scope>NUCLEOTIDE SEQUENCE</scope>
    <source>
        <strain evidence="2">Vvax</strain>
    </source>
</reference>
<proteinExistence type="predicted"/>
<feature type="compositionally biased region" description="Pro residues" evidence="1">
    <location>
        <begin position="105"/>
        <end position="114"/>
    </location>
</feature>
<evidence type="ECO:0008006" key="3">
    <source>
        <dbReference type="Google" id="ProtNLM"/>
    </source>
</evidence>
<dbReference type="RefSeq" id="WP_339090550.1">
    <property type="nucleotide sequence ID" value="NZ_LR743507.1"/>
</dbReference>